<comment type="caution">
    <text evidence="2">The sequence shown here is derived from an EMBL/GenBank/DDBJ whole genome shotgun (WGS) entry which is preliminary data.</text>
</comment>
<keyword evidence="3" id="KW-1185">Reference proteome</keyword>
<organism evidence="2 3">
    <name type="scientific">Sulfitobacter sediminis</name>
    <dbReference type="NCBI Taxonomy" id="3234186"/>
    <lineage>
        <taxon>Bacteria</taxon>
        <taxon>Pseudomonadati</taxon>
        <taxon>Pseudomonadota</taxon>
        <taxon>Alphaproteobacteria</taxon>
        <taxon>Rhodobacterales</taxon>
        <taxon>Roseobacteraceae</taxon>
        <taxon>Sulfitobacter</taxon>
    </lineage>
</organism>
<proteinExistence type="predicted"/>
<sequence length="189" mass="20425">MKLLRPSLAHVSDYAAALRKGWSPDNLRPEAAQEQIISFEENAASFVAKLDDPTARGGPVTLPDGSKVPRLPSIRRWIWDDEFCGHIGLRWMPGTEELPPTCSGHIGYAVVPWRQGEGLASAALVAILPEAKAVGLAYVDITTSPDNPASVRVIEKAGGKLVRTYFAEKALGGHETMQFRISLIPQAAS</sequence>
<dbReference type="InterPro" id="IPR016181">
    <property type="entry name" value="Acyl_CoA_acyltransferase"/>
</dbReference>
<dbReference type="Proteomes" id="UP001556098">
    <property type="component" value="Unassembled WGS sequence"/>
</dbReference>
<feature type="domain" description="N-acetyltransferase" evidence="1">
    <location>
        <begin position="25"/>
        <end position="182"/>
    </location>
</feature>
<dbReference type="RefSeq" id="WP_367875857.1">
    <property type="nucleotide sequence ID" value="NZ_JBFNXX010000001.1"/>
</dbReference>
<dbReference type="PROSITE" id="PS51186">
    <property type="entry name" value="GNAT"/>
    <property type="match status" value="1"/>
</dbReference>
<dbReference type="SUPFAM" id="SSF55729">
    <property type="entry name" value="Acyl-CoA N-acyltransferases (Nat)"/>
    <property type="match status" value="1"/>
</dbReference>
<name>A0ABV3RGR7_9RHOB</name>
<dbReference type="EMBL" id="JBFNXX010000001">
    <property type="protein sequence ID" value="MEW9918157.1"/>
    <property type="molecule type" value="Genomic_DNA"/>
</dbReference>
<evidence type="ECO:0000259" key="1">
    <source>
        <dbReference type="PROSITE" id="PS51186"/>
    </source>
</evidence>
<evidence type="ECO:0000313" key="3">
    <source>
        <dbReference type="Proteomes" id="UP001556098"/>
    </source>
</evidence>
<protein>
    <submittedName>
        <fullName evidence="2">GNAT family N-acetyltransferase</fullName>
    </submittedName>
</protein>
<dbReference type="PANTHER" id="PTHR39173:SF1">
    <property type="entry name" value="ACETYLTRANSFERASE"/>
    <property type="match status" value="1"/>
</dbReference>
<gene>
    <name evidence="2" type="ORF">AB2B41_00955</name>
</gene>
<evidence type="ECO:0000313" key="2">
    <source>
        <dbReference type="EMBL" id="MEW9918157.1"/>
    </source>
</evidence>
<accession>A0ABV3RGR7</accession>
<dbReference type="InterPro" id="IPR000182">
    <property type="entry name" value="GNAT_dom"/>
</dbReference>
<dbReference type="PANTHER" id="PTHR39173">
    <property type="entry name" value="ACETYLTRANSFERASE"/>
    <property type="match status" value="1"/>
</dbReference>
<dbReference type="Gene3D" id="3.40.630.30">
    <property type="match status" value="1"/>
</dbReference>
<reference evidence="2 3" key="1">
    <citation type="submission" date="2024-07" db="EMBL/GenBank/DDBJ databases">
        <title>Marimonas sp.nov., isolated from tidal-flat sediment.</title>
        <authorList>
            <person name="Jayan J.N."/>
            <person name="Lee S.S."/>
        </authorList>
    </citation>
    <scope>NUCLEOTIDE SEQUENCE [LARGE SCALE GENOMIC DNA]</scope>
    <source>
        <strain evidence="2 3">MJW-29</strain>
    </source>
</reference>
<dbReference type="Pfam" id="PF13302">
    <property type="entry name" value="Acetyltransf_3"/>
    <property type="match status" value="1"/>
</dbReference>